<dbReference type="EnsemblPlants" id="Solyc03g061610.1.1">
    <property type="protein sequence ID" value="Solyc03g061610.1.1"/>
    <property type="gene ID" value="Solyc03g061610.1"/>
</dbReference>
<dbReference type="PaxDb" id="4081-Solyc03g061610.1.1"/>
<reference evidence="1" key="1">
    <citation type="journal article" date="2012" name="Nature">
        <title>The tomato genome sequence provides insights into fleshy fruit evolution.</title>
        <authorList>
            <consortium name="Tomato Genome Consortium"/>
        </authorList>
    </citation>
    <scope>NUCLEOTIDE SEQUENCE [LARGE SCALE GENOMIC DNA]</scope>
    <source>
        <strain evidence="1">cv. Heinz 1706</strain>
    </source>
</reference>
<dbReference type="PhylomeDB" id="K4BH09"/>
<name>K4BH09_SOLLC</name>
<evidence type="ECO:0000313" key="1">
    <source>
        <dbReference type="EnsemblPlants" id="Solyc03g061610.1.1"/>
    </source>
</evidence>
<dbReference type="InParanoid" id="K4BH09"/>
<dbReference type="OMA" id="MEDCRRT"/>
<reference evidence="1" key="2">
    <citation type="submission" date="2015-06" db="UniProtKB">
        <authorList>
            <consortium name="EnsemblPlants"/>
        </authorList>
    </citation>
    <scope>IDENTIFICATION</scope>
    <source>
        <strain evidence="1">cv. Heinz 1706</strain>
    </source>
</reference>
<dbReference type="Gramene" id="Solyc03g061610.1.1">
    <property type="protein sequence ID" value="Solyc03g061610.1.1"/>
    <property type="gene ID" value="Solyc03g061610.1"/>
</dbReference>
<protein>
    <submittedName>
        <fullName evidence="1">Uncharacterized protein</fullName>
    </submittedName>
</protein>
<organism evidence="1">
    <name type="scientific">Solanum lycopersicum</name>
    <name type="common">Tomato</name>
    <name type="synonym">Lycopersicon esculentum</name>
    <dbReference type="NCBI Taxonomy" id="4081"/>
    <lineage>
        <taxon>Eukaryota</taxon>
        <taxon>Viridiplantae</taxon>
        <taxon>Streptophyta</taxon>
        <taxon>Embryophyta</taxon>
        <taxon>Tracheophyta</taxon>
        <taxon>Spermatophyta</taxon>
        <taxon>Magnoliopsida</taxon>
        <taxon>eudicotyledons</taxon>
        <taxon>Gunneridae</taxon>
        <taxon>Pentapetalae</taxon>
        <taxon>asterids</taxon>
        <taxon>lamiids</taxon>
        <taxon>Solanales</taxon>
        <taxon>Solanaceae</taxon>
        <taxon>Solanoideae</taxon>
        <taxon>Solaneae</taxon>
        <taxon>Solanum</taxon>
        <taxon>Solanum subgen. Lycopersicon</taxon>
    </lineage>
</organism>
<dbReference type="AlphaFoldDB" id="K4BH09"/>
<keyword evidence="2" id="KW-1185">Reference proteome</keyword>
<dbReference type="HOGENOM" id="CLU_2626700_0_0_1"/>
<dbReference type="Proteomes" id="UP000004994">
    <property type="component" value="Chromosome 3"/>
</dbReference>
<evidence type="ECO:0000313" key="2">
    <source>
        <dbReference type="Proteomes" id="UP000004994"/>
    </source>
</evidence>
<proteinExistence type="predicted"/>
<accession>K4BH09</accession>
<sequence length="78" mass="8947">MVIEIPLGKGRPVKAAQLSKLSNELGIIARNCLAVQNKWKELTTKEKDFALFRFNVQNWDTQKVLVIVQNLILLEQLK</sequence>